<dbReference type="InterPro" id="IPR037185">
    <property type="entry name" value="EmrE-like"/>
</dbReference>
<sequence length="124" mass="12726">MATYPGAMRKWALLAAAILTEVTGTLALRAFQDHSAFLAVVVPGYVLSFVFLANVLRTGMPVGVAYGIWGACGTALTAVLATLIFHDPFTAPIILGIGLIIAGVLLVEFGSHNAAEAPAAGETA</sequence>
<evidence type="ECO:0000313" key="11">
    <source>
        <dbReference type="EMBL" id="BBZ33447.1"/>
    </source>
</evidence>
<feature type="transmembrane region" description="Helical" evidence="10">
    <location>
        <begin position="37"/>
        <end position="56"/>
    </location>
</feature>
<dbReference type="PANTHER" id="PTHR30561">
    <property type="entry name" value="SMR FAMILY PROTON-DEPENDENT DRUG EFFLUX TRANSPORTER SUGE"/>
    <property type="match status" value="1"/>
</dbReference>
<evidence type="ECO:0000256" key="5">
    <source>
        <dbReference type="ARBA" id="ARBA00022692"/>
    </source>
</evidence>
<dbReference type="InterPro" id="IPR000390">
    <property type="entry name" value="Small_drug/metabolite_transptr"/>
</dbReference>
<evidence type="ECO:0000256" key="2">
    <source>
        <dbReference type="ARBA" id="ARBA00007822"/>
    </source>
</evidence>
<keyword evidence="7 10" id="KW-0472">Membrane</keyword>
<proteinExistence type="inferred from homology"/>
<dbReference type="InterPro" id="IPR045324">
    <property type="entry name" value="Small_multidrug_res"/>
</dbReference>
<keyword evidence="4" id="KW-1003">Cell membrane</keyword>
<organism evidence="11 12">
    <name type="scientific">Mycolicibacterium confluentis</name>
    <dbReference type="NCBI Taxonomy" id="28047"/>
    <lineage>
        <taxon>Bacteria</taxon>
        <taxon>Bacillati</taxon>
        <taxon>Actinomycetota</taxon>
        <taxon>Actinomycetes</taxon>
        <taxon>Mycobacteriales</taxon>
        <taxon>Mycobacteriaceae</taxon>
        <taxon>Mycolicibacterium</taxon>
    </lineage>
</organism>
<evidence type="ECO:0000256" key="9">
    <source>
        <dbReference type="RuleBase" id="RU003942"/>
    </source>
</evidence>
<dbReference type="Pfam" id="PF00893">
    <property type="entry name" value="Multi_Drug_Res"/>
    <property type="match status" value="1"/>
</dbReference>
<dbReference type="PANTHER" id="PTHR30561:SF1">
    <property type="entry name" value="MULTIDRUG TRANSPORTER EMRE"/>
    <property type="match status" value="1"/>
</dbReference>
<feature type="transmembrane region" description="Helical" evidence="10">
    <location>
        <begin position="91"/>
        <end position="109"/>
    </location>
</feature>
<dbReference type="SUPFAM" id="SSF103481">
    <property type="entry name" value="Multidrug resistance efflux transporter EmrE"/>
    <property type="match status" value="1"/>
</dbReference>
<dbReference type="AlphaFoldDB" id="A0A7I7XW28"/>
<keyword evidence="3" id="KW-0813">Transport</keyword>
<evidence type="ECO:0000256" key="3">
    <source>
        <dbReference type="ARBA" id="ARBA00022448"/>
    </source>
</evidence>
<keyword evidence="6 10" id="KW-1133">Transmembrane helix</keyword>
<evidence type="ECO:0000256" key="1">
    <source>
        <dbReference type="ARBA" id="ARBA00004651"/>
    </source>
</evidence>
<accession>A0A7I7XW28</accession>
<keyword evidence="12" id="KW-1185">Reference proteome</keyword>
<dbReference type="GO" id="GO:0005886">
    <property type="term" value="C:plasma membrane"/>
    <property type="evidence" value="ECO:0007669"/>
    <property type="project" value="UniProtKB-SubCell"/>
</dbReference>
<dbReference type="Proteomes" id="UP000466931">
    <property type="component" value="Chromosome"/>
</dbReference>
<reference evidence="11" key="2">
    <citation type="submission" date="2020-02" db="EMBL/GenBank/DDBJ databases">
        <authorList>
            <person name="Matsumoto Y."/>
            <person name="Motooka D."/>
            <person name="Nakamura S."/>
        </authorList>
    </citation>
    <scope>NUCLEOTIDE SEQUENCE</scope>
    <source>
        <strain evidence="11">JCM 13671</strain>
    </source>
</reference>
<reference evidence="11" key="1">
    <citation type="journal article" date="2019" name="Emerg. Microbes Infect.">
        <title>Comprehensive subspecies identification of 175 nontuberculous mycobacteria species based on 7547 genomic profiles.</title>
        <authorList>
            <person name="Matsumoto Y."/>
            <person name="Kinjo T."/>
            <person name="Motooka D."/>
            <person name="Nabeya D."/>
            <person name="Jung N."/>
            <person name="Uechi K."/>
            <person name="Horii T."/>
            <person name="Iida T."/>
            <person name="Fujita J."/>
            <person name="Nakamura S."/>
        </authorList>
    </citation>
    <scope>NUCLEOTIDE SEQUENCE [LARGE SCALE GENOMIC DNA]</scope>
    <source>
        <strain evidence="11">JCM 13671</strain>
    </source>
</reference>
<comment type="similarity">
    <text evidence="2">Belongs to the drug/metabolite transporter (DMT) superfamily. Small multidrug resistance (SMR) (TC 2.A.7.1) family. Mmr subfamily.</text>
</comment>
<evidence type="ECO:0000256" key="4">
    <source>
        <dbReference type="ARBA" id="ARBA00022475"/>
    </source>
</evidence>
<evidence type="ECO:0000313" key="12">
    <source>
        <dbReference type="Proteomes" id="UP000466931"/>
    </source>
</evidence>
<evidence type="ECO:0000256" key="10">
    <source>
        <dbReference type="SAM" id="Phobius"/>
    </source>
</evidence>
<comment type="subcellular location">
    <subcellularLocation>
        <location evidence="1 9">Cell membrane</location>
        <topology evidence="1 9">Multi-pass membrane protein</topology>
    </subcellularLocation>
</comment>
<dbReference type="EMBL" id="AP022612">
    <property type="protein sequence ID" value="BBZ33447.1"/>
    <property type="molecule type" value="Genomic_DNA"/>
</dbReference>
<evidence type="ECO:0000256" key="6">
    <source>
        <dbReference type="ARBA" id="ARBA00022989"/>
    </source>
</evidence>
<gene>
    <name evidence="11" type="ORF">MCNF_20520</name>
</gene>
<dbReference type="GO" id="GO:0046677">
    <property type="term" value="P:response to antibiotic"/>
    <property type="evidence" value="ECO:0007669"/>
    <property type="project" value="UniProtKB-KW"/>
</dbReference>
<name>A0A7I7XW28_9MYCO</name>
<evidence type="ECO:0000256" key="7">
    <source>
        <dbReference type="ARBA" id="ARBA00023136"/>
    </source>
</evidence>
<feature type="transmembrane region" description="Helical" evidence="10">
    <location>
        <begin position="63"/>
        <end position="85"/>
    </location>
</feature>
<protein>
    <submittedName>
        <fullName evidence="11">QacE family quaternary ammonium compound efflux SMR transporter</fullName>
    </submittedName>
</protein>
<evidence type="ECO:0000256" key="8">
    <source>
        <dbReference type="ARBA" id="ARBA00023251"/>
    </source>
</evidence>
<keyword evidence="5 9" id="KW-0812">Transmembrane</keyword>
<keyword evidence="8" id="KW-0046">Antibiotic resistance</keyword>
<dbReference type="Gene3D" id="1.10.3730.20">
    <property type="match status" value="1"/>
</dbReference>
<dbReference type="GO" id="GO:0022857">
    <property type="term" value="F:transmembrane transporter activity"/>
    <property type="evidence" value="ECO:0007669"/>
    <property type="project" value="InterPro"/>
</dbReference>